<protein>
    <submittedName>
        <fullName evidence="1">SIR2 superfamily protein</fullName>
    </submittedName>
</protein>
<sequence length="424" mass="48090">MSEDKKLAKDHLIFKQGLESLFGEQESLDEGIEKIRTKLSDLTNIKNLHFLLGAGASSDAIPAMGPLIEKVTARVEDAETSNQLAAHPDKLQHSELKRQFDLVKDVSPNNLENILGTLYSKREYLKGIGQTDSLNDFLIELIESQIYSAINIDCNSTQAKLSLSLYKKLYQKLALRNKDLARVNIFTTNNDLLSETALGFLNINYNNGFSSGLARTFNPARFSYTFSRKVDPSVEKYEPLENMVYLYKLHGSISWVESDDNSFFNIKEVDVIPNMHAQDKNVLIYPTPLKQNKSLGSPYADLIREFQNKLLLQHGVLIVIGYSFSDEHINNAIYAALASNSTLSVIIFGNYHPSENLTRLTDRRIYQISGEVELSPDDGTSTKKEKIHYFNYIVNNFIPDLDRNKESEVLEEFIKSIKSLKDKK</sequence>
<reference evidence="1 2" key="1">
    <citation type="submission" date="2020-06" db="EMBL/GenBank/DDBJ databases">
        <authorList>
            <person name="Voronona O.L."/>
            <person name="Aksenova E.I."/>
            <person name="Kunda M.S."/>
            <person name="Semenov A.N."/>
            <person name="Ryzhova N."/>
        </authorList>
    </citation>
    <scope>NUCLEOTIDE SEQUENCE [LARGE SCALE GENOMIC DNA]</scope>
    <source>
        <strain evidence="1 2">MPKMM3633</strain>
    </source>
</reference>
<dbReference type="EMBL" id="CP054301">
    <property type="protein sequence ID" value="QKK81895.1"/>
    <property type="molecule type" value="Genomic_DNA"/>
</dbReference>
<organism evidence="1 2">
    <name type="scientific">Marinomonas primoryensis</name>
    <dbReference type="NCBI Taxonomy" id="178399"/>
    <lineage>
        <taxon>Bacteria</taxon>
        <taxon>Pseudomonadati</taxon>
        <taxon>Pseudomonadota</taxon>
        <taxon>Gammaproteobacteria</taxon>
        <taxon>Oceanospirillales</taxon>
        <taxon>Oceanospirillaceae</taxon>
        <taxon>Marinomonas</taxon>
    </lineage>
</organism>
<evidence type="ECO:0000313" key="2">
    <source>
        <dbReference type="Proteomes" id="UP000509371"/>
    </source>
</evidence>
<evidence type="ECO:0000313" key="1">
    <source>
        <dbReference type="EMBL" id="QKK81895.1"/>
    </source>
</evidence>
<proteinExistence type="predicted"/>
<dbReference type="Proteomes" id="UP000509371">
    <property type="component" value="Chromosome"/>
</dbReference>
<gene>
    <name evidence="1" type="ORF">MP3633_3168</name>
</gene>
<dbReference type="KEGG" id="mpri:MP3633_3168"/>
<dbReference type="Pfam" id="PF13289">
    <property type="entry name" value="SIR2_2"/>
    <property type="match status" value="1"/>
</dbReference>
<dbReference type="AlphaFoldDB" id="A0A859CYY8"/>
<accession>A0A859CYY8</accession>
<name>A0A859CYY8_9GAMM</name>
<dbReference type="RefSeq" id="WP_176336235.1">
    <property type="nucleotide sequence ID" value="NZ_BAAAEF010000032.1"/>
</dbReference>